<name>A0A1F2USZ5_9ACTN</name>
<keyword evidence="2" id="KW-1133">Transmembrane helix</keyword>
<proteinExistence type="predicted"/>
<dbReference type="PANTHER" id="PTHR23308">
    <property type="entry name" value="NUCLEAR INHIBITOR OF PROTEIN PHOSPHATASE-1"/>
    <property type="match status" value="1"/>
</dbReference>
<dbReference type="PROSITE" id="PS50006">
    <property type="entry name" value="FHA_DOMAIN"/>
    <property type="match status" value="1"/>
</dbReference>
<dbReference type="Gene3D" id="2.60.200.20">
    <property type="match status" value="1"/>
</dbReference>
<sequence>MFNEITLALQIALLVAIYLFLFFAVKAISRDLSSARLAGSDEPPRIVIEEGGSAGDIDSVPVIEQVLIGRAPDCDIVLDDTFTSAHHARVYRANSAYWLEDLKSTNGTTVKGEPIVAPVNLVNNSRFMIGETTFRFVE</sequence>
<dbReference type="InterPro" id="IPR008984">
    <property type="entry name" value="SMAD_FHA_dom_sf"/>
</dbReference>
<evidence type="ECO:0000313" key="4">
    <source>
        <dbReference type="EMBL" id="OFW36030.1"/>
    </source>
</evidence>
<keyword evidence="2" id="KW-0472">Membrane</keyword>
<feature type="domain" description="FHA" evidence="3">
    <location>
        <begin position="66"/>
        <end position="115"/>
    </location>
</feature>
<dbReference type="InterPro" id="IPR000253">
    <property type="entry name" value="FHA_dom"/>
</dbReference>
<dbReference type="InterPro" id="IPR050923">
    <property type="entry name" value="Cell_Proc_Reg/RNA_Proc"/>
</dbReference>
<comment type="caution">
    <text evidence="4">The sequence shown here is derived from an EMBL/GenBank/DDBJ whole genome shotgun (WGS) entry which is preliminary data.</text>
</comment>
<dbReference type="CDD" id="cd00060">
    <property type="entry name" value="FHA"/>
    <property type="match status" value="1"/>
</dbReference>
<keyword evidence="2" id="KW-0812">Transmembrane</keyword>
<dbReference type="AlphaFoldDB" id="A0A1F2USZ5"/>
<reference evidence="4 5" key="1">
    <citation type="journal article" date="2016" name="Nat. Commun.">
        <title>Thousands of microbial genomes shed light on interconnected biogeochemical processes in an aquifer system.</title>
        <authorList>
            <person name="Anantharaman K."/>
            <person name="Brown C.T."/>
            <person name="Hug L.A."/>
            <person name="Sharon I."/>
            <person name="Castelle C.J."/>
            <person name="Probst A.J."/>
            <person name="Thomas B.C."/>
            <person name="Singh A."/>
            <person name="Wilkins M.J."/>
            <person name="Karaoz U."/>
            <person name="Brodie E.L."/>
            <person name="Williams K.H."/>
            <person name="Hubbard S.S."/>
            <person name="Banfield J.F."/>
        </authorList>
    </citation>
    <scope>NUCLEOTIDE SEQUENCE [LARGE SCALE GENOMIC DNA]</scope>
</reference>
<dbReference type="SMART" id="SM00240">
    <property type="entry name" value="FHA"/>
    <property type="match status" value="1"/>
</dbReference>
<protein>
    <recommendedName>
        <fullName evidence="3">FHA domain-containing protein</fullName>
    </recommendedName>
</protein>
<evidence type="ECO:0000313" key="5">
    <source>
        <dbReference type="Proteomes" id="UP000178086"/>
    </source>
</evidence>
<dbReference type="EMBL" id="MELI01000002">
    <property type="protein sequence ID" value="OFW36030.1"/>
    <property type="molecule type" value="Genomic_DNA"/>
</dbReference>
<dbReference type="Pfam" id="PF00498">
    <property type="entry name" value="FHA"/>
    <property type="match status" value="1"/>
</dbReference>
<keyword evidence="1" id="KW-0597">Phosphoprotein</keyword>
<dbReference type="Proteomes" id="UP000178086">
    <property type="component" value="Unassembled WGS sequence"/>
</dbReference>
<accession>A0A1F2USZ5</accession>
<evidence type="ECO:0000256" key="1">
    <source>
        <dbReference type="ARBA" id="ARBA00022553"/>
    </source>
</evidence>
<evidence type="ECO:0000256" key="2">
    <source>
        <dbReference type="SAM" id="Phobius"/>
    </source>
</evidence>
<dbReference type="SUPFAM" id="SSF49879">
    <property type="entry name" value="SMAD/FHA domain"/>
    <property type="match status" value="1"/>
</dbReference>
<organism evidence="4 5">
    <name type="scientific">Candidatus Aquicultor primus</name>
    <dbReference type="NCBI Taxonomy" id="1797195"/>
    <lineage>
        <taxon>Bacteria</taxon>
        <taxon>Bacillati</taxon>
        <taxon>Actinomycetota</taxon>
        <taxon>Candidatus Aquicultoria</taxon>
        <taxon>Candidatus Aquicultorales</taxon>
        <taxon>Candidatus Aquicultoraceae</taxon>
        <taxon>Candidatus Aquicultor</taxon>
    </lineage>
</organism>
<gene>
    <name evidence="4" type="ORF">A2074_08090</name>
</gene>
<feature type="transmembrane region" description="Helical" evidence="2">
    <location>
        <begin position="6"/>
        <end position="25"/>
    </location>
</feature>
<evidence type="ECO:0000259" key="3">
    <source>
        <dbReference type="PROSITE" id="PS50006"/>
    </source>
</evidence>